<dbReference type="InterPro" id="IPR036291">
    <property type="entry name" value="NAD(P)-bd_dom_sf"/>
</dbReference>
<accession>A0A420XWU0</accession>
<evidence type="ECO:0000256" key="1">
    <source>
        <dbReference type="ARBA" id="ARBA00005725"/>
    </source>
</evidence>
<keyword evidence="2" id="KW-0521">NADP</keyword>
<reference evidence="5 6" key="1">
    <citation type="submission" date="2018-08" db="EMBL/GenBank/DDBJ databases">
        <title>Draft genome of the lignicolous fungus Coniochaeta pulveracea.</title>
        <authorList>
            <person name="Borstlap C.J."/>
            <person name="De Witt R.N."/>
            <person name="Botha A."/>
            <person name="Volschenk H."/>
        </authorList>
    </citation>
    <scope>NUCLEOTIDE SEQUENCE [LARGE SCALE GENOMIC DNA]</scope>
    <source>
        <strain evidence="5 6">CAB683</strain>
    </source>
</reference>
<gene>
    <name evidence="5" type="ORF">DL546_001403</name>
</gene>
<evidence type="ECO:0000256" key="3">
    <source>
        <dbReference type="ARBA" id="ARBA00023002"/>
    </source>
</evidence>
<dbReference type="STRING" id="177199.A0A420XWU0"/>
<dbReference type="Pfam" id="PF13460">
    <property type="entry name" value="NAD_binding_10"/>
    <property type="match status" value="1"/>
</dbReference>
<dbReference type="SUPFAM" id="SSF51735">
    <property type="entry name" value="NAD(P)-binding Rossmann-fold domains"/>
    <property type="match status" value="1"/>
</dbReference>
<feature type="domain" description="NAD(P)-binding" evidence="4">
    <location>
        <begin position="35"/>
        <end position="161"/>
    </location>
</feature>
<evidence type="ECO:0000256" key="2">
    <source>
        <dbReference type="ARBA" id="ARBA00022857"/>
    </source>
</evidence>
<comment type="similarity">
    <text evidence="1">Belongs to the NmrA-type oxidoreductase family. Isoflavone reductase subfamily.</text>
</comment>
<evidence type="ECO:0000313" key="5">
    <source>
        <dbReference type="EMBL" id="RKU39928.1"/>
    </source>
</evidence>
<keyword evidence="3" id="KW-0560">Oxidoreductase</keyword>
<dbReference type="PANTHER" id="PTHR47706">
    <property type="entry name" value="NMRA-LIKE FAMILY PROTEIN"/>
    <property type="match status" value="1"/>
</dbReference>
<name>A0A420XWU0_9PEZI</name>
<dbReference type="PANTHER" id="PTHR47706:SF9">
    <property type="entry name" value="NMRA-LIKE DOMAIN-CONTAINING PROTEIN-RELATED"/>
    <property type="match status" value="1"/>
</dbReference>
<dbReference type="Gene3D" id="3.40.50.720">
    <property type="entry name" value="NAD(P)-binding Rossmann-like Domain"/>
    <property type="match status" value="1"/>
</dbReference>
<keyword evidence="6" id="KW-1185">Reference proteome</keyword>
<evidence type="ECO:0000259" key="4">
    <source>
        <dbReference type="Pfam" id="PF13460"/>
    </source>
</evidence>
<dbReference type="Proteomes" id="UP000275385">
    <property type="component" value="Unassembled WGS sequence"/>
</dbReference>
<dbReference type="AlphaFoldDB" id="A0A420XWU0"/>
<protein>
    <recommendedName>
        <fullName evidence="4">NAD(P)-binding domain-containing protein</fullName>
    </recommendedName>
</protein>
<sequence length="332" mass="37841">MAIRNVMRAKEVDIKEDQYLLEVSAMVCNRIHRITGKFGRLLARHLLQTPNVHLRGYARDPSRVPSALTDSPRLKLFQGEAFDDAAIKPFVSGCDVVVCAYLGNDDLMIEGQKKLIEACEEAGVPRYVASDWALDYTKLKLGELFPKDPMIHVKAYLETKKTTKGVHILIGGFMDPLLSPFFRVWDPETKTLRYWGEGDEPWEGTSYNNAAEFTAAVIADTSAVGIKKYLGDRKSIREIAGAFKTVYGIEPKLERLGSLDDLYKRMHALRADNPSDIYGYMSLFFMYYWINGQTFVGPDTDNEQYPQVKPETWEEFLNKRTLDQLPHAYFSL</sequence>
<dbReference type="InterPro" id="IPR016040">
    <property type="entry name" value="NAD(P)-bd_dom"/>
</dbReference>
<organism evidence="5 6">
    <name type="scientific">Coniochaeta pulveracea</name>
    <dbReference type="NCBI Taxonomy" id="177199"/>
    <lineage>
        <taxon>Eukaryota</taxon>
        <taxon>Fungi</taxon>
        <taxon>Dikarya</taxon>
        <taxon>Ascomycota</taxon>
        <taxon>Pezizomycotina</taxon>
        <taxon>Sordariomycetes</taxon>
        <taxon>Sordariomycetidae</taxon>
        <taxon>Coniochaetales</taxon>
        <taxon>Coniochaetaceae</taxon>
        <taxon>Coniochaeta</taxon>
    </lineage>
</organism>
<evidence type="ECO:0000313" key="6">
    <source>
        <dbReference type="Proteomes" id="UP000275385"/>
    </source>
</evidence>
<dbReference type="InterPro" id="IPR051609">
    <property type="entry name" value="NmrA/Isoflavone_reductase-like"/>
</dbReference>
<dbReference type="EMBL" id="QVQW01000132">
    <property type="protein sequence ID" value="RKU39928.1"/>
    <property type="molecule type" value="Genomic_DNA"/>
</dbReference>
<proteinExistence type="inferred from homology"/>
<comment type="caution">
    <text evidence="5">The sequence shown here is derived from an EMBL/GenBank/DDBJ whole genome shotgun (WGS) entry which is preliminary data.</text>
</comment>
<dbReference type="GO" id="GO:0016491">
    <property type="term" value="F:oxidoreductase activity"/>
    <property type="evidence" value="ECO:0007669"/>
    <property type="project" value="UniProtKB-KW"/>
</dbReference>
<dbReference type="OrthoDB" id="419598at2759"/>